<keyword evidence="5 11" id="KW-0378">Hydrolase</keyword>
<dbReference type="GO" id="GO:0016818">
    <property type="term" value="F:hydrolase activity, acting on acid anhydrides, in phosphorus-containing anhydrides"/>
    <property type="evidence" value="ECO:0007669"/>
    <property type="project" value="UniProtKB-UniRule"/>
</dbReference>
<feature type="region of interest" description="Disordered" evidence="12">
    <location>
        <begin position="236"/>
        <end position="255"/>
    </location>
</feature>
<dbReference type="CDD" id="cd18791">
    <property type="entry name" value="SF2_C_RHA"/>
    <property type="match status" value="1"/>
</dbReference>
<evidence type="ECO:0000256" key="10">
    <source>
        <dbReference type="ARBA" id="ARBA00047984"/>
    </source>
</evidence>
<keyword evidence="4 11" id="KW-0547">Nucleotide-binding</keyword>
<dbReference type="InterPro" id="IPR056328">
    <property type="entry name" value="DSRM_DHX29"/>
</dbReference>
<dbReference type="InterPro" id="IPR014001">
    <property type="entry name" value="Helicase_ATP-bd"/>
</dbReference>
<dbReference type="GO" id="GO:0005737">
    <property type="term" value="C:cytoplasm"/>
    <property type="evidence" value="ECO:0007669"/>
    <property type="project" value="UniProtKB-SubCell"/>
</dbReference>
<feature type="compositionally biased region" description="Low complexity" evidence="12">
    <location>
        <begin position="13"/>
        <end position="30"/>
    </location>
</feature>
<dbReference type="SMART" id="SM00487">
    <property type="entry name" value="DEXDc"/>
    <property type="match status" value="1"/>
</dbReference>
<keyword evidence="7 11" id="KW-0067">ATP-binding</keyword>
<dbReference type="FunFam" id="3.40.50.300:FF:000500">
    <property type="entry name" value="ATP-dependent RNA helicase DHX29"/>
    <property type="match status" value="1"/>
</dbReference>
<evidence type="ECO:0000313" key="16">
    <source>
        <dbReference type="Proteomes" id="UP000694429"/>
    </source>
</evidence>
<dbReference type="PANTHER" id="PTHR18934:SF264">
    <property type="entry name" value="ATP-DEPENDENT RNA HELICASE DHX29"/>
    <property type="match status" value="1"/>
</dbReference>
<dbReference type="GO" id="GO:0003676">
    <property type="term" value="F:nucleic acid binding"/>
    <property type="evidence" value="ECO:0007669"/>
    <property type="project" value="InterPro"/>
</dbReference>
<reference evidence="15" key="2">
    <citation type="submission" date="2025-08" db="UniProtKB">
        <authorList>
            <consortium name="Ensembl"/>
        </authorList>
    </citation>
    <scope>IDENTIFICATION</scope>
</reference>
<dbReference type="PROSITE" id="PS51192">
    <property type="entry name" value="HELICASE_ATP_BIND_1"/>
    <property type="match status" value="1"/>
</dbReference>
<dbReference type="InterPro" id="IPR011709">
    <property type="entry name" value="DEAD-box_helicase_OB_fold"/>
</dbReference>
<dbReference type="Pfam" id="PF00271">
    <property type="entry name" value="Helicase_C"/>
    <property type="match status" value="1"/>
</dbReference>
<dbReference type="Pfam" id="PF24899">
    <property type="entry name" value="UBA_DHX29"/>
    <property type="match status" value="1"/>
</dbReference>
<feature type="region of interest" description="Disordered" evidence="12">
    <location>
        <begin position="499"/>
        <end position="523"/>
    </location>
</feature>
<dbReference type="AlphaFoldDB" id="A0A8C0MEY9"/>
<name>A0A8C0MEY9_CANLF</name>
<sequence length="1261" mass="142842">MGGKNKKHKAPGAAAVRAAVSASRAKSAEAGAPGEAPNKKPVARPPPAAAAGTREPRVKQGPKIYSFNSANDSGSPANLDKSILKVVINHKLEQRIIGVINEHKKQNNDKGVISGRLTAKKLQDLYMALQAFSFKTKDIEDAMTNTLLQGGDLHSALDWLCLNLSDDALPEGFSQEFEEQQPKSRPKFQSPQIPATVSPPLQSKTKKQEDTKIKPKKEEKNLEVNMKEWILRYAEQQNEEEKSENSKSLEEEEKFDPNERYLHLAAKLLDAKEQAATFKLEKNKQGQKEAQEKIRKFQREMETLEDHPVFNPAIKISHQQNERKKPPVATEEEKALNFNLFEKSVAATEEEKEKKKEPHDVRNFDYTARSWTGKSPKQFLIDWVRKNLPKSPNPSFEKVPVGRYWKCRVRVIKSEDDVLVVCPTILTEDGMQAQHLGATLALYRLVKGQSVHQLLPPTYRDVWLEWSDAEKKKEELNKMETNKPRDLFIAKLLNKLKQQQQQQQQHSENKRENSEDPEESWENLVSDEDFSALSLESEKAEDLEPVRNLFRKLQSTPKYQRLLKERQQLPVFKHRNSIVETLKRHRVVVVAGETGSGKSTQVPHFLLEDLLLNEWGTSKCNIVCTQPRRISAVSLATRVCDELGCENGPGGRNSLCGYQIRMESRASESTRLLYCTTGVLLRKLQEDGLLTNVSHVIVDEEYIPVNTGSSADLNPFYQKYSNRTQHAILYMNPHKINLDLILELLIYLDRSPQFRNIEGAVLIFLPGLAHIQQLYDLLSTDRRFFSERYKVIALHSILSTQDQAAAFTLPPPGVRKIVLATNIAETGITIPDVVFVIDTGRTKENKYHESSQMSSLVETFVSKASALQRQGRAGRVRDGFCFRMYTRERFEGFMDYSVPEILRVPLEELCLHIMKCNLGSPEDFLSKALDPPQLQVISNAMNLLRKIGACELNEPTLTPLGQHLAALPVNVKIGKMLIFGAIFGCLDPVATLAAVMTEKSPFTTPIGRKDEADLAKSALAMADSDHLTIYNAYLGWKKARQEGGYRSEIAYCRRNFLNRTSLLTLEDVKQELMKLVKAAGFSSSTTSNDWEENRASQTLPFQEIALLKAVLAAGLYDNVGKIIYTKSVDVTEKLACIVETAQGKAQVHPSSVNRDLQTYGWLLYQEKVRYTRVYLRETTLITPFPVLLFGGDIEVQHRERLLSVDGWIYFQAPVKIAVIFKQLRVLIDSVLRKKLENPKMSLENDKILQIITELIKTENHN</sequence>
<dbReference type="EC" id="3.6.4.13" evidence="11"/>
<dbReference type="SMART" id="SM00490">
    <property type="entry name" value="HELICc"/>
    <property type="match status" value="1"/>
</dbReference>
<keyword evidence="6 11" id="KW-0347">Helicase</keyword>
<dbReference type="FunFam" id="3.40.50.300:FF:000325">
    <property type="entry name" value="ATP-dependent RNA helicase DHX29"/>
    <property type="match status" value="1"/>
</dbReference>
<evidence type="ECO:0000256" key="2">
    <source>
        <dbReference type="ARBA" id="ARBA00022490"/>
    </source>
</evidence>
<comment type="catalytic activity">
    <reaction evidence="10 11">
        <text>ATP + H2O = ADP + phosphate + H(+)</text>
        <dbReference type="Rhea" id="RHEA:13065"/>
        <dbReference type="ChEBI" id="CHEBI:15377"/>
        <dbReference type="ChEBI" id="CHEBI:15378"/>
        <dbReference type="ChEBI" id="CHEBI:30616"/>
        <dbReference type="ChEBI" id="CHEBI:43474"/>
        <dbReference type="ChEBI" id="CHEBI:456216"/>
        <dbReference type="EC" id="3.6.4.13"/>
    </reaction>
</comment>
<feature type="compositionally biased region" description="Basic and acidic residues" evidence="12">
    <location>
        <begin position="239"/>
        <end position="255"/>
    </location>
</feature>
<dbReference type="InterPro" id="IPR011545">
    <property type="entry name" value="DEAD/DEAH_box_helicase_dom"/>
</dbReference>
<dbReference type="InterPro" id="IPR056890">
    <property type="entry name" value="UBA_DHX29-like"/>
</dbReference>
<feature type="compositionally biased region" description="Basic residues" evidence="12">
    <location>
        <begin position="1"/>
        <end position="10"/>
    </location>
</feature>
<dbReference type="Pfam" id="PF24385">
    <property type="entry name" value="DSRM_DHX29"/>
    <property type="match status" value="1"/>
</dbReference>
<reference evidence="15" key="1">
    <citation type="submission" date="2019-03" db="EMBL/GenBank/DDBJ databases">
        <authorList>
            <person name="Warren W.C."/>
            <person name="Johnson G.S."/>
        </authorList>
    </citation>
    <scope>NUCLEOTIDE SEQUENCE [LARGE SCALE GENOMIC DNA]</scope>
    <source>
        <strain evidence="15">Basenji</strain>
    </source>
</reference>
<evidence type="ECO:0000256" key="1">
    <source>
        <dbReference type="ARBA" id="ARBA00008792"/>
    </source>
</evidence>
<dbReference type="GO" id="GO:0003724">
    <property type="term" value="F:RNA helicase activity"/>
    <property type="evidence" value="ECO:0007669"/>
    <property type="project" value="UniProtKB-UniRule"/>
</dbReference>
<dbReference type="GO" id="GO:0045948">
    <property type="term" value="P:positive regulation of translational initiation"/>
    <property type="evidence" value="ECO:0007669"/>
    <property type="project" value="UniProtKB-UniRule"/>
</dbReference>
<proteinExistence type="inferred from homology"/>
<evidence type="ECO:0000256" key="6">
    <source>
        <dbReference type="ARBA" id="ARBA00022806"/>
    </source>
</evidence>
<dbReference type="PROSITE" id="PS51194">
    <property type="entry name" value="HELICASE_CTER"/>
    <property type="match status" value="1"/>
</dbReference>
<evidence type="ECO:0000256" key="12">
    <source>
        <dbReference type="SAM" id="MobiDB-lite"/>
    </source>
</evidence>
<dbReference type="InterPro" id="IPR001650">
    <property type="entry name" value="Helicase_C-like"/>
</dbReference>
<protein>
    <recommendedName>
        <fullName evidence="11">ATP-dependent RNA helicase DHX29</fullName>
        <ecNumber evidence="11">3.6.4.13</ecNumber>
    </recommendedName>
    <alternativeName>
        <fullName evidence="11">DEAH box protein 29</fullName>
    </alternativeName>
</protein>
<dbReference type="Proteomes" id="UP000694429">
    <property type="component" value="Chromosome 2"/>
</dbReference>
<feature type="domain" description="Helicase C-terminal" evidence="14">
    <location>
        <begin position="740"/>
        <end position="917"/>
    </location>
</feature>
<evidence type="ECO:0000259" key="13">
    <source>
        <dbReference type="PROSITE" id="PS51192"/>
    </source>
</evidence>
<comment type="function">
    <text evidence="11">ATP-binding RNA helicase involved in translation initiation. Part of the 43S pre-initiation complex that is required for efficient initiation on mRNAs of higher eukaryotes with structured 5'-UTRs by promoting efficient NTPase-dependent 48S complex formation. Specifically binds to the 40S ribosome near the mRNA entrance. Does not possess a processive helicase activity.</text>
</comment>
<feature type="compositionally biased region" description="Polar residues" evidence="12">
    <location>
        <begin position="187"/>
        <end position="203"/>
    </location>
</feature>
<comment type="subcellular location">
    <subcellularLocation>
        <location evidence="11">Cytoplasm</location>
    </subcellularLocation>
</comment>
<evidence type="ECO:0000256" key="9">
    <source>
        <dbReference type="ARBA" id="ARBA00023054"/>
    </source>
</evidence>
<organism evidence="15 16">
    <name type="scientific">Canis lupus familiaris</name>
    <name type="common">Dog</name>
    <name type="synonym">Canis familiaris</name>
    <dbReference type="NCBI Taxonomy" id="9615"/>
    <lineage>
        <taxon>Eukaryota</taxon>
        <taxon>Metazoa</taxon>
        <taxon>Chordata</taxon>
        <taxon>Craniata</taxon>
        <taxon>Vertebrata</taxon>
        <taxon>Euteleostomi</taxon>
        <taxon>Mammalia</taxon>
        <taxon>Eutheria</taxon>
        <taxon>Laurasiatheria</taxon>
        <taxon>Carnivora</taxon>
        <taxon>Caniformia</taxon>
        <taxon>Canidae</taxon>
        <taxon>Canis</taxon>
    </lineage>
</organism>
<dbReference type="InterPro" id="IPR007502">
    <property type="entry name" value="Helicase-assoc_dom"/>
</dbReference>
<evidence type="ECO:0000259" key="14">
    <source>
        <dbReference type="PROSITE" id="PS51194"/>
    </source>
</evidence>
<dbReference type="InterPro" id="IPR027417">
    <property type="entry name" value="P-loop_NTPase"/>
</dbReference>
<dbReference type="GO" id="GO:0003743">
    <property type="term" value="F:translation initiation factor activity"/>
    <property type="evidence" value="ECO:0007669"/>
    <property type="project" value="UniProtKB-KW"/>
</dbReference>
<evidence type="ECO:0000256" key="3">
    <source>
        <dbReference type="ARBA" id="ARBA00022540"/>
    </source>
</evidence>
<evidence type="ECO:0000256" key="5">
    <source>
        <dbReference type="ARBA" id="ARBA00022801"/>
    </source>
</evidence>
<keyword evidence="8 11" id="KW-0648">Protein biosynthesis</keyword>
<dbReference type="SUPFAM" id="SSF52540">
    <property type="entry name" value="P-loop containing nucleoside triphosphate hydrolases"/>
    <property type="match status" value="1"/>
</dbReference>
<feature type="region of interest" description="Disordered" evidence="12">
    <location>
        <begin position="174"/>
        <end position="219"/>
    </location>
</feature>
<evidence type="ECO:0000313" key="15">
    <source>
        <dbReference type="Ensembl" id="ENSCAFP00030010744.1"/>
    </source>
</evidence>
<dbReference type="Ensembl" id="ENSCAFT00030012279.1">
    <property type="protein sequence ID" value="ENSCAFP00030010744.1"/>
    <property type="gene ID" value="ENSCAFG00030006387.1"/>
</dbReference>
<evidence type="ECO:0000256" key="11">
    <source>
        <dbReference type="HAMAP-Rule" id="MF_03068"/>
    </source>
</evidence>
<dbReference type="Gene3D" id="3.40.50.300">
    <property type="entry name" value="P-loop containing nucleotide triphosphate hydrolases"/>
    <property type="match status" value="2"/>
</dbReference>
<comment type="similarity">
    <text evidence="1 11">Belongs to the DEAD box helicase family. DEAH subfamily.</text>
</comment>
<dbReference type="SMART" id="SM00847">
    <property type="entry name" value="HA2"/>
    <property type="match status" value="1"/>
</dbReference>
<feature type="coiled-coil region" evidence="11">
    <location>
        <begin position="280"/>
        <end position="307"/>
    </location>
</feature>
<keyword evidence="3 11" id="KW-0396">Initiation factor</keyword>
<dbReference type="OrthoDB" id="5600252at2759"/>
<keyword evidence="2 11" id="KW-0963">Cytoplasm</keyword>
<dbReference type="InterPro" id="IPR034730">
    <property type="entry name" value="DHX29"/>
</dbReference>
<dbReference type="Pfam" id="PF07717">
    <property type="entry name" value="OB_NTP_bind"/>
    <property type="match status" value="1"/>
</dbReference>
<dbReference type="HAMAP" id="MF_03068">
    <property type="entry name" value="DHX29"/>
    <property type="match status" value="1"/>
</dbReference>
<dbReference type="Pfam" id="PF00270">
    <property type="entry name" value="DEAD"/>
    <property type="match status" value="1"/>
</dbReference>
<dbReference type="PANTHER" id="PTHR18934">
    <property type="entry name" value="ATP-DEPENDENT RNA HELICASE"/>
    <property type="match status" value="1"/>
</dbReference>
<dbReference type="Pfam" id="PF21010">
    <property type="entry name" value="HA2_C"/>
    <property type="match status" value="1"/>
</dbReference>
<feature type="region of interest" description="Disordered" evidence="12">
    <location>
        <begin position="1"/>
        <end position="75"/>
    </location>
</feature>
<dbReference type="Pfam" id="PF26026">
    <property type="entry name" value="RNA_hel_CTD"/>
    <property type="match status" value="1"/>
</dbReference>
<evidence type="ECO:0000256" key="4">
    <source>
        <dbReference type="ARBA" id="ARBA00022741"/>
    </source>
</evidence>
<evidence type="ECO:0000256" key="7">
    <source>
        <dbReference type="ARBA" id="ARBA00022840"/>
    </source>
</evidence>
<feature type="compositionally biased region" description="Basic and acidic residues" evidence="12">
    <location>
        <begin position="206"/>
        <end position="219"/>
    </location>
</feature>
<feature type="compositionally biased region" description="Polar residues" evidence="12">
    <location>
        <begin position="66"/>
        <end position="75"/>
    </location>
</feature>
<dbReference type="GO" id="GO:0005524">
    <property type="term" value="F:ATP binding"/>
    <property type="evidence" value="ECO:0007669"/>
    <property type="project" value="UniProtKB-UniRule"/>
</dbReference>
<feature type="domain" description="Helicase ATP-binding" evidence="13">
    <location>
        <begin position="579"/>
        <end position="700"/>
    </location>
</feature>
<accession>A0A8C0MEY9</accession>
<dbReference type="FunFam" id="1.20.120.1080:FF:000002">
    <property type="entry name" value="Putative ATP-dependent RNA helicase DHX36"/>
    <property type="match status" value="1"/>
</dbReference>
<evidence type="ECO:0000256" key="8">
    <source>
        <dbReference type="ARBA" id="ARBA00022917"/>
    </source>
</evidence>
<dbReference type="Gene3D" id="1.20.120.1080">
    <property type="match status" value="1"/>
</dbReference>
<gene>
    <name evidence="11" type="primary">DHX29</name>
</gene>
<dbReference type="InterPro" id="IPR059023">
    <property type="entry name" value="RNA_hel_CTD"/>
</dbReference>
<comment type="subunit">
    <text evidence="11">Part of the 43S pre-initiation complex (PIC) that contains at least Met-tRNA, EIF1, EIF1A (EIF1AX or EIF1AY), EIF2S1, EIF2S2, EIF2S3, EIF3A, EIF3B, EIF3C, EIF3D, EIF3E, EIF3F, EIF3G, EIF3H, EIF3I, EIF3J, EIF3K, EIF3L, EIF3M, DHX29 and the 40S ribosomal subunit.</text>
</comment>
<keyword evidence="9 11" id="KW-0175">Coiled coil</keyword>